<organism evidence="2 3">
    <name type="scientific">Ancylostoma caninum</name>
    <name type="common">Dog hookworm</name>
    <dbReference type="NCBI Taxonomy" id="29170"/>
    <lineage>
        <taxon>Eukaryota</taxon>
        <taxon>Metazoa</taxon>
        <taxon>Ecdysozoa</taxon>
        <taxon>Nematoda</taxon>
        <taxon>Chromadorea</taxon>
        <taxon>Rhabditida</taxon>
        <taxon>Rhabditina</taxon>
        <taxon>Rhabditomorpha</taxon>
        <taxon>Strongyloidea</taxon>
        <taxon>Ancylostomatidae</taxon>
        <taxon>Ancylostomatinae</taxon>
        <taxon>Ancylostoma</taxon>
    </lineage>
</organism>
<proteinExistence type="predicted"/>
<evidence type="ECO:0000256" key="1">
    <source>
        <dbReference type="SAM" id="SignalP"/>
    </source>
</evidence>
<evidence type="ECO:0000313" key="3">
    <source>
        <dbReference type="Proteomes" id="UP000252519"/>
    </source>
</evidence>
<dbReference type="EMBL" id="JOJR01000139">
    <property type="protein sequence ID" value="RCN44055.1"/>
    <property type="molecule type" value="Genomic_DNA"/>
</dbReference>
<dbReference type="AlphaFoldDB" id="A0A368GM57"/>
<reference evidence="2 3" key="1">
    <citation type="submission" date="2014-10" db="EMBL/GenBank/DDBJ databases">
        <title>Draft genome of the hookworm Ancylostoma caninum.</title>
        <authorList>
            <person name="Mitreva M."/>
        </authorList>
    </citation>
    <scope>NUCLEOTIDE SEQUENCE [LARGE SCALE GENOMIC DNA]</scope>
    <source>
        <strain evidence="2 3">Baltimore</strain>
    </source>
</reference>
<sequence>MSTAYVVLAFLVAFSQRSWASFEHGLHGFEAIPIEEHHHEPVLAAPVPIVQAAPAVVEAAPVMAAPPPPPPVMPIEVHEHHHHAPAAVHNVVGSFHRESGHMSDTDMLLPFNRRRLAMKAKAARMRKTMHKKKHAHKKN</sequence>
<feature type="signal peptide" evidence="1">
    <location>
        <begin position="1"/>
        <end position="20"/>
    </location>
</feature>
<gene>
    <name evidence="2" type="ORF">ANCCAN_09918</name>
</gene>
<accession>A0A368GM57</accession>
<keyword evidence="1" id="KW-0732">Signal</keyword>
<dbReference type="Proteomes" id="UP000252519">
    <property type="component" value="Unassembled WGS sequence"/>
</dbReference>
<feature type="chain" id="PRO_5016603431" evidence="1">
    <location>
        <begin position="21"/>
        <end position="139"/>
    </location>
</feature>
<comment type="caution">
    <text evidence="2">The sequence shown here is derived from an EMBL/GenBank/DDBJ whole genome shotgun (WGS) entry which is preliminary data.</text>
</comment>
<protein>
    <submittedName>
        <fullName evidence="2">Uncharacterized protein</fullName>
    </submittedName>
</protein>
<name>A0A368GM57_ANCCA</name>
<evidence type="ECO:0000313" key="2">
    <source>
        <dbReference type="EMBL" id="RCN44055.1"/>
    </source>
</evidence>
<dbReference type="OrthoDB" id="5906996at2759"/>
<keyword evidence="3" id="KW-1185">Reference proteome</keyword>